<reference evidence="1 2" key="1">
    <citation type="submission" date="2020-02" db="EMBL/GenBank/DDBJ databases">
        <title>Draft genome sequence of Haematococcus lacustris strain NIES-144.</title>
        <authorList>
            <person name="Morimoto D."/>
            <person name="Nakagawa S."/>
            <person name="Yoshida T."/>
            <person name="Sawayama S."/>
        </authorList>
    </citation>
    <scope>NUCLEOTIDE SEQUENCE [LARGE SCALE GENOMIC DNA]</scope>
    <source>
        <strain evidence="1 2">NIES-144</strain>
    </source>
</reference>
<evidence type="ECO:0000313" key="1">
    <source>
        <dbReference type="EMBL" id="GFH11572.1"/>
    </source>
</evidence>
<dbReference type="EMBL" id="BLLF01000415">
    <property type="protein sequence ID" value="GFH11572.1"/>
    <property type="molecule type" value="Genomic_DNA"/>
</dbReference>
<organism evidence="1 2">
    <name type="scientific">Haematococcus lacustris</name>
    <name type="common">Green alga</name>
    <name type="synonym">Haematococcus pluvialis</name>
    <dbReference type="NCBI Taxonomy" id="44745"/>
    <lineage>
        <taxon>Eukaryota</taxon>
        <taxon>Viridiplantae</taxon>
        <taxon>Chlorophyta</taxon>
        <taxon>core chlorophytes</taxon>
        <taxon>Chlorophyceae</taxon>
        <taxon>CS clade</taxon>
        <taxon>Chlamydomonadales</taxon>
        <taxon>Haematococcaceae</taxon>
        <taxon>Haematococcus</taxon>
    </lineage>
</organism>
<protein>
    <submittedName>
        <fullName evidence="1">Uncharacterized protein</fullName>
    </submittedName>
</protein>
<dbReference type="Proteomes" id="UP000485058">
    <property type="component" value="Unassembled WGS sequence"/>
</dbReference>
<comment type="caution">
    <text evidence="1">The sequence shown here is derived from an EMBL/GenBank/DDBJ whole genome shotgun (WGS) entry which is preliminary data.</text>
</comment>
<proteinExistence type="predicted"/>
<sequence>MPTGQQGGVRCHVDACRLTFAPLCFAVHVRTNDIWVAGPGLIHLPDYQSKGWLHNTLVISKDDAVVHMEYLRSRWAAQFESDSGWQLGSTWARWLLGSLAQPLIYMTAAGMLYWLNKSWTVGHKGVGPVPLASRVMASGGLALFPTANKLLFISSRNSLCELDMESNECRVVVPSLEPEACRLRSWNDQHALLTVRSATGLSFYSCSLEGEGDKNGLPCLRRLPRLLPPTPPTVAANPSASEQAA</sequence>
<keyword evidence="2" id="KW-1185">Reference proteome</keyword>
<evidence type="ECO:0000313" key="2">
    <source>
        <dbReference type="Proteomes" id="UP000485058"/>
    </source>
</evidence>
<dbReference type="AlphaFoldDB" id="A0A699Z7S1"/>
<gene>
    <name evidence="1" type="ORF">HaLaN_07091</name>
</gene>
<name>A0A699Z7S1_HAELA</name>
<accession>A0A699Z7S1</accession>